<gene>
    <name evidence="2" type="ORF">PMACD_LOCUS9727</name>
</gene>
<reference evidence="2" key="1">
    <citation type="submission" date="2021-02" db="EMBL/GenBank/DDBJ databases">
        <authorList>
            <person name="Steward A R."/>
        </authorList>
    </citation>
    <scope>NUCLEOTIDE SEQUENCE</scope>
</reference>
<accession>A0A821TWL5</accession>
<dbReference type="OrthoDB" id="7304466at2759"/>
<evidence type="ECO:0000313" key="2">
    <source>
        <dbReference type="EMBL" id="CAF4882431.1"/>
    </source>
</evidence>
<comment type="caution">
    <text evidence="2">The sequence shown here is derived from an EMBL/GenBank/DDBJ whole genome shotgun (WGS) entry which is preliminary data.</text>
</comment>
<dbReference type="EMBL" id="CAJOBZ010000028">
    <property type="protein sequence ID" value="CAF4882431.1"/>
    <property type="molecule type" value="Genomic_DNA"/>
</dbReference>
<dbReference type="AlphaFoldDB" id="A0A821TWL5"/>
<evidence type="ECO:0000259" key="1">
    <source>
        <dbReference type="Pfam" id="PF22900"/>
    </source>
</evidence>
<keyword evidence="3" id="KW-1185">Reference proteome</keyword>
<proteinExistence type="predicted"/>
<name>A0A821TWL5_9NEOP</name>
<protein>
    <recommendedName>
        <fullName evidence="1">UBP24/USP9X/USP9Y ubiquitin-like domain-containing protein</fullName>
    </recommendedName>
</protein>
<sequence>MTLLPNLLTHSGIKCFERFFKAVNSKEGKLKARRRGFLLNDPNLIGLDYLWRVITECNDEISSRGIELLRETCTCTGPSLSPAQQHEAFLTQCCARTQRLHSEMVDEAASECCTKMCRVIRAIQEYINECDRKFSADRQILPIYRSGRGRQCTIIVRFNFQTGQRQIDDIELFSHSNETLHSLRVAVQRRLKCSSESSIKLEMYINKLELYVNGELLDSSHDRKILSQIHLRDKTILVAKVYDGQVCGSGGCGSSNESSSDSSATSPPLPPTAEHALPGVLFAQGTWYLPFILELEHIGITKGHAPLTEAAHLLSQICPPHKH</sequence>
<evidence type="ECO:0000313" key="3">
    <source>
        <dbReference type="Proteomes" id="UP000663880"/>
    </source>
</evidence>
<dbReference type="Pfam" id="PF22900">
    <property type="entry name" value="UCH_UBL1"/>
    <property type="match status" value="1"/>
</dbReference>
<dbReference type="InterPro" id="IPR055176">
    <property type="entry name" value="UBP24/USP9X/USP9Y_UBL"/>
</dbReference>
<organism evidence="2 3">
    <name type="scientific">Pieris macdunnoughi</name>
    <dbReference type="NCBI Taxonomy" id="345717"/>
    <lineage>
        <taxon>Eukaryota</taxon>
        <taxon>Metazoa</taxon>
        <taxon>Ecdysozoa</taxon>
        <taxon>Arthropoda</taxon>
        <taxon>Hexapoda</taxon>
        <taxon>Insecta</taxon>
        <taxon>Pterygota</taxon>
        <taxon>Neoptera</taxon>
        <taxon>Endopterygota</taxon>
        <taxon>Lepidoptera</taxon>
        <taxon>Glossata</taxon>
        <taxon>Ditrysia</taxon>
        <taxon>Papilionoidea</taxon>
        <taxon>Pieridae</taxon>
        <taxon>Pierinae</taxon>
        <taxon>Pieris</taxon>
    </lineage>
</organism>
<feature type="domain" description="UBP24/USP9X/USP9Y ubiquitin-like" evidence="1">
    <location>
        <begin position="148"/>
        <end position="242"/>
    </location>
</feature>
<dbReference type="Proteomes" id="UP000663880">
    <property type="component" value="Unassembled WGS sequence"/>
</dbReference>